<organism evidence="3">
    <name type="scientific">Alexandrium monilatum</name>
    <dbReference type="NCBI Taxonomy" id="311494"/>
    <lineage>
        <taxon>Eukaryota</taxon>
        <taxon>Sar</taxon>
        <taxon>Alveolata</taxon>
        <taxon>Dinophyceae</taxon>
        <taxon>Gonyaulacales</taxon>
        <taxon>Pyrocystaceae</taxon>
        <taxon>Alexandrium</taxon>
    </lineage>
</organism>
<proteinExistence type="predicted"/>
<feature type="region of interest" description="Disordered" evidence="2">
    <location>
        <begin position="1"/>
        <end position="32"/>
    </location>
</feature>
<reference evidence="3" key="1">
    <citation type="submission" date="2021-01" db="EMBL/GenBank/DDBJ databases">
        <authorList>
            <person name="Corre E."/>
            <person name="Pelletier E."/>
            <person name="Niang G."/>
            <person name="Scheremetjew M."/>
            <person name="Finn R."/>
            <person name="Kale V."/>
            <person name="Holt S."/>
            <person name="Cochrane G."/>
            <person name="Meng A."/>
            <person name="Brown T."/>
            <person name="Cohen L."/>
        </authorList>
    </citation>
    <scope>NUCLEOTIDE SEQUENCE</scope>
    <source>
        <strain evidence="3">CCMP3105</strain>
    </source>
</reference>
<evidence type="ECO:0000313" key="3">
    <source>
        <dbReference type="EMBL" id="CAE4563626.1"/>
    </source>
</evidence>
<dbReference type="AlphaFoldDB" id="A0A7S4UG01"/>
<accession>A0A7S4UG01</accession>
<sequence>MRSIRTPDLTSNSPLEPHPPESWRPNSARQRKAHSFLEETLAKLHGDSARTEAQLPKQTLLPVDLRRDTVQDVLRPEFIPRRPDTTDSSRPLMTVEMERWRKAFTEEAQMAVHSMRAVVEDSNVSRLISILENRHESGSTEVKQLRDHVQDLLKLNCNLRQNTLDRMSTDEVSKLRSSITDMSERLNELAVSQRRGQGFDLSTLAEQTAEKAVETLSSDVTHLAALMHRSCDDQQDQCRKDEERWSKVLGHLERIQDRLGKLEASFGNQRDMLRMDAETVHRQALRQLDATLQKEMEEERSQLTHQITGTLREELRTLLEGSVSRFAGLVEGELRDSRTELQERVEAASAEGRRRDVALTQAVEELREVARGRNREDVEDGMLSAASFGQALRELHERLDRMDGDYREEVRCWRAEAEKVSKSKEEVLSDLERSHEETKVQEAEARRLAREGRELRGQLQSLREEMESSTAIHAPDMLRKIKELESRKNIRIDLKSAAVETVKNVGFETKKTGDGPVHAFLDARTAEKVLQDVSEFAIMLSAPMVIESYVKNGANESAVQAAVGRAGMVKEQLELLGVKSAMNTKGLVGAKNAKPPGLVFKFDVFLPTG</sequence>
<name>A0A7S4UG01_9DINO</name>
<protein>
    <submittedName>
        <fullName evidence="3">Uncharacterized protein</fullName>
    </submittedName>
</protein>
<feature type="coiled-coil region" evidence="1">
    <location>
        <begin position="414"/>
        <end position="465"/>
    </location>
</feature>
<evidence type="ECO:0000256" key="2">
    <source>
        <dbReference type="SAM" id="MobiDB-lite"/>
    </source>
</evidence>
<dbReference type="EMBL" id="HBNR01004796">
    <property type="protein sequence ID" value="CAE4563626.1"/>
    <property type="molecule type" value="Transcribed_RNA"/>
</dbReference>
<gene>
    <name evidence="3" type="ORF">AMON00008_LOCUS3245</name>
</gene>
<evidence type="ECO:0000256" key="1">
    <source>
        <dbReference type="SAM" id="Coils"/>
    </source>
</evidence>
<keyword evidence="1" id="KW-0175">Coiled coil</keyword>